<reference evidence="11" key="1">
    <citation type="submission" date="2019-03" db="EMBL/GenBank/DDBJ databases">
        <title>Lake Tanganyika Metagenome-Assembled Genomes (MAGs).</title>
        <authorList>
            <person name="Tran P."/>
        </authorList>
    </citation>
    <scope>NUCLEOTIDE SEQUENCE</scope>
    <source>
        <strain evidence="11">M_DeepCast_400m_m2_100</strain>
    </source>
</reference>
<dbReference type="FunFam" id="1.20.120.140:FF:000002">
    <property type="entry name" value="Signal recognition particle receptor FtsY"/>
    <property type="match status" value="1"/>
</dbReference>
<keyword evidence="3 9" id="KW-0547">Nucleotide-binding</keyword>
<comment type="catalytic activity">
    <reaction evidence="8 9">
        <text>GTP + H2O = GDP + phosphate + H(+)</text>
        <dbReference type="Rhea" id="RHEA:19669"/>
        <dbReference type="ChEBI" id="CHEBI:15377"/>
        <dbReference type="ChEBI" id="CHEBI:15378"/>
        <dbReference type="ChEBI" id="CHEBI:37565"/>
        <dbReference type="ChEBI" id="CHEBI:43474"/>
        <dbReference type="ChEBI" id="CHEBI:58189"/>
        <dbReference type="EC" id="3.6.5.4"/>
    </reaction>
</comment>
<dbReference type="GO" id="GO:0005525">
    <property type="term" value="F:GTP binding"/>
    <property type="evidence" value="ECO:0007669"/>
    <property type="project" value="UniProtKB-UniRule"/>
</dbReference>
<dbReference type="InterPro" id="IPR003593">
    <property type="entry name" value="AAA+_ATPase"/>
</dbReference>
<evidence type="ECO:0000256" key="9">
    <source>
        <dbReference type="HAMAP-Rule" id="MF_00920"/>
    </source>
</evidence>
<evidence type="ECO:0000256" key="5">
    <source>
        <dbReference type="ARBA" id="ARBA00023134"/>
    </source>
</evidence>
<name>A0A938BS15_UNCEI</name>
<dbReference type="Pfam" id="PF02881">
    <property type="entry name" value="SRP54_N"/>
    <property type="match status" value="1"/>
</dbReference>
<accession>A0A938BS15</accession>
<feature type="domain" description="SRP54-type proteins GTP-binding" evidence="10">
    <location>
        <begin position="299"/>
        <end position="312"/>
    </location>
</feature>
<evidence type="ECO:0000256" key="3">
    <source>
        <dbReference type="ARBA" id="ARBA00022741"/>
    </source>
</evidence>
<dbReference type="InterPro" id="IPR013822">
    <property type="entry name" value="Signal_recog_particl_SRP54_hlx"/>
</dbReference>
<dbReference type="Pfam" id="PF00448">
    <property type="entry name" value="SRP54"/>
    <property type="match status" value="1"/>
</dbReference>
<dbReference type="InterPro" id="IPR000897">
    <property type="entry name" value="SRP54_GTPase_dom"/>
</dbReference>
<comment type="subcellular location">
    <subcellularLocation>
        <location evidence="9">Cell membrane</location>
        <topology evidence="9">Peripheral membrane protein</topology>
        <orientation evidence="9">Cytoplasmic side</orientation>
    </subcellularLocation>
    <subcellularLocation>
        <location evidence="9">Cytoplasm</location>
    </subcellularLocation>
</comment>
<dbReference type="Proteomes" id="UP000748308">
    <property type="component" value="Unassembled WGS sequence"/>
</dbReference>
<dbReference type="GO" id="GO:0005737">
    <property type="term" value="C:cytoplasm"/>
    <property type="evidence" value="ECO:0007669"/>
    <property type="project" value="UniProtKB-SubCell"/>
</dbReference>
<organism evidence="11 12">
    <name type="scientific">Eiseniibacteriota bacterium</name>
    <dbReference type="NCBI Taxonomy" id="2212470"/>
    <lineage>
        <taxon>Bacteria</taxon>
        <taxon>Candidatus Eiseniibacteriota</taxon>
    </lineage>
</organism>
<dbReference type="PANTHER" id="PTHR43134:SF1">
    <property type="entry name" value="SIGNAL RECOGNITION PARTICLE RECEPTOR SUBUNIT ALPHA"/>
    <property type="match status" value="1"/>
</dbReference>
<evidence type="ECO:0000256" key="8">
    <source>
        <dbReference type="ARBA" id="ARBA00048027"/>
    </source>
</evidence>
<dbReference type="HAMAP" id="MF_00920">
    <property type="entry name" value="FtsY"/>
    <property type="match status" value="1"/>
</dbReference>
<dbReference type="SMART" id="SM00962">
    <property type="entry name" value="SRP54"/>
    <property type="match status" value="1"/>
</dbReference>
<dbReference type="PROSITE" id="PS00300">
    <property type="entry name" value="SRP54"/>
    <property type="match status" value="1"/>
</dbReference>
<dbReference type="InterPro" id="IPR042101">
    <property type="entry name" value="SRP54_N_sf"/>
</dbReference>
<feature type="binding site" evidence="9">
    <location>
        <begin position="214"/>
        <end position="218"/>
    </location>
    <ligand>
        <name>GTP</name>
        <dbReference type="ChEBI" id="CHEBI:37565"/>
    </ligand>
</feature>
<evidence type="ECO:0000259" key="10">
    <source>
        <dbReference type="PROSITE" id="PS00300"/>
    </source>
</evidence>
<gene>
    <name evidence="9 11" type="primary">ftsY</name>
    <name evidence="11" type="ORF">FJY75_13715</name>
</gene>
<dbReference type="SUPFAM" id="SSF47364">
    <property type="entry name" value="Domain of the SRP/SRP receptor G-proteins"/>
    <property type="match status" value="1"/>
</dbReference>
<evidence type="ECO:0000256" key="2">
    <source>
        <dbReference type="ARBA" id="ARBA00022490"/>
    </source>
</evidence>
<comment type="function">
    <text evidence="9">Involved in targeting and insertion of nascent membrane proteins into the cytoplasmic membrane. Acts as a receptor for the complex formed by the signal recognition particle (SRP) and the ribosome-nascent chain (RNC).</text>
</comment>
<dbReference type="GO" id="GO:0003924">
    <property type="term" value="F:GTPase activity"/>
    <property type="evidence" value="ECO:0007669"/>
    <property type="project" value="UniProtKB-UniRule"/>
</dbReference>
<keyword evidence="5 9" id="KW-0342">GTP-binding</keyword>
<dbReference type="GO" id="GO:0006614">
    <property type="term" value="P:SRP-dependent cotranslational protein targeting to membrane"/>
    <property type="evidence" value="ECO:0007669"/>
    <property type="project" value="InterPro"/>
</dbReference>
<evidence type="ECO:0000313" key="11">
    <source>
        <dbReference type="EMBL" id="MBM3318900.1"/>
    </source>
</evidence>
<keyword evidence="2 9" id="KW-0963">Cytoplasm</keyword>
<evidence type="ECO:0000256" key="7">
    <source>
        <dbReference type="ARBA" id="ARBA00023170"/>
    </source>
</evidence>
<evidence type="ECO:0000256" key="1">
    <source>
        <dbReference type="ARBA" id="ARBA00022475"/>
    </source>
</evidence>
<keyword evidence="1 9" id="KW-1003">Cell membrane</keyword>
<keyword evidence="4 9" id="KW-0378">Hydrolase</keyword>
<dbReference type="FunFam" id="3.40.50.300:FF:000053">
    <property type="entry name" value="Signal recognition particle receptor FtsY"/>
    <property type="match status" value="1"/>
</dbReference>
<dbReference type="EC" id="3.6.5.4" evidence="9"/>
<dbReference type="SMART" id="SM00382">
    <property type="entry name" value="AAA"/>
    <property type="match status" value="1"/>
</dbReference>
<sequence>MGSFWKKIADGMKKTRAVFTANLQQVFQRGGALDEAFYEELEEVLLTADVGVETTQALLERMKALARERGVSEAAEARELMRAAAAEVLARASAAGPRAAAASTNAAAGAGAAAAATNAAAAAEPRVILVVGVNGVGKTTSIGKLAWRQTRQGLKTLVVAADTYRAAALEQLAVWAERAGADLIRSQSGADAAAVAYDGVRAAMSRGAQVVIVDTAGRLQTNRNLMAELTKIHRVLGKALPGAPHEVLLVLDATVGQNALSQVASFREAAAVDGILLAKLDGSARGGVILAIADRLGTPVRYVGLGEGIEDLADFDADDFARALLEPLGAGGE</sequence>
<protein>
    <recommendedName>
        <fullName evidence="9">Signal recognition particle receptor FtsY</fullName>
        <shortName evidence="9">SRP receptor</shortName>
        <ecNumber evidence="9">3.6.5.4</ecNumber>
    </recommendedName>
</protein>
<dbReference type="NCBIfam" id="TIGR00064">
    <property type="entry name" value="ftsY"/>
    <property type="match status" value="1"/>
</dbReference>
<keyword evidence="7 9" id="KW-0675">Receptor</keyword>
<dbReference type="Gene3D" id="3.40.50.300">
    <property type="entry name" value="P-loop containing nucleotide triphosphate hydrolases"/>
    <property type="match status" value="1"/>
</dbReference>
<evidence type="ECO:0000313" key="12">
    <source>
        <dbReference type="Proteomes" id="UP000748308"/>
    </source>
</evidence>
<dbReference type="EMBL" id="VGIY01000535">
    <property type="protein sequence ID" value="MBM3318900.1"/>
    <property type="molecule type" value="Genomic_DNA"/>
</dbReference>
<dbReference type="SMART" id="SM00963">
    <property type="entry name" value="SRP54_N"/>
    <property type="match status" value="1"/>
</dbReference>
<comment type="subunit">
    <text evidence="9">Part of the signal recognition particle protein translocation system, which is composed of SRP and FtsY.</text>
</comment>
<dbReference type="InterPro" id="IPR036225">
    <property type="entry name" value="SRP/SRP_N"/>
</dbReference>
<dbReference type="AlphaFoldDB" id="A0A938BS15"/>
<dbReference type="Gene3D" id="1.20.120.140">
    <property type="entry name" value="Signal recognition particle SRP54, nucleotide-binding domain"/>
    <property type="match status" value="1"/>
</dbReference>
<comment type="similarity">
    <text evidence="9">Belongs to the GTP-binding SRP family. FtsY subfamily.</text>
</comment>
<proteinExistence type="inferred from homology"/>
<comment type="caution">
    <text evidence="9">Lacks conserved residue(s) required for the propagation of feature annotation.</text>
</comment>
<feature type="binding site" evidence="9">
    <location>
        <begin position="132"/>
        <end position="139"/>
    </location>
    <ligand>
        <name>GTP</name>
        <dbReference type="ChEBI" id="CHEBI:37565"/>
    </ligand>
</feature>
<dbReference type="InterPro" id="IPR004390">
    <property type="entry name" value="SR_rcpt_FtsY"/>
</dbReference>
<evidence type="ECO:0000256" key="4">
    <source>
        <dbReference type="ARBA" id="ARBA00022801"/>
    </source>
</evidence>
<dbReference type="InterPro" id="IPR027417">
    <property type="entry name" value="P-loop_NTPase"/>
</dbReference>
<dbReference type="SUPFAM" id="SSF52540">
    <property type="entry name" value="P-loop containing nucleoside triphosphate hydrolases"/>
    <property type="match status" value="1"/>
</dbReference>
<dbReference type="GO" id="GO:0005047">
    <property type="term" value="F:signal recognition particle binding"/>
    <property type="evidence" value="ECO:0007669"/>
    <property type="project" value="TreeGrafter"/>
</dbReference>
<keyword evidence="6 9" id="KW-0472">Membrane</keyword>
<dbReference type="PANTHER" id="PTHR43134">
    <property type="entry name" value="SIGNAL RECOGNITION PARTICLE RECEPTOR SUBUNIT ALPHA"/>
    <property type="match status" value="1"/>
</dbReference>
<evidence type="ECO:0000256" key="6">
    <source>
        <dbReference type="ARBA" id="ARBA00023136"/>
    </source>
</evidence>
<dbReference type="GO" id="GO:0005886">
    <property type="term" value="C:plasma membrane"/>
    <property type="evidence" value="ECO:0007669"/>
    <property type="project" value="UniProtKB-SubCell"/>
</dbReference>
<comment type="caution">
    <text evidence="11">The sequence shown here is derived from an EMBL/GenBank/DDBJ whole genome shotgun (WGS) entry which is preliminary data.</text>
</comment>